<name>A0A0S7BUQ0_9CHLR</name>
<evidence type="ECO:0000313" key="1">
    <source>
        <dbReference type="EMBL" id="GAP40521.1"/>
    </source>
</evidence>
<organism evidence="1">
    <name type="scientific">Flexilinea flocculi</name>
    <dbReference type="NCBI Taxonomy" id="1678840"/>
    <lineage>
        <taxon>Bacteria</taxon>
        <taxon>Bacillati</taxon>
        <taxon>Chloroflexota</taxon>
        <taxon>Anaerolineae</taxon>
        <taxon>Anaerolineales</taxon>
        <taxon>Anaerolineaceae</taxon>
        <taxon>Flexilinea</taxon>
    </lineage>
</organism>
<proteinExistence type="predicted"/>
<dbReference type="AlphaFoldDB" id="A0A0S7BUQ0"/>
<keyword evidence="2" id="KW-1185">Reference proteome</keyword>
<evidence type="ECO:0000313" key="2">
    <source>
        <dbReference type="Proteomes" id="UP000053370"/>
    </source>
</evidence>
<dbReference type="EMBL" id="DF968181">
    <property type="protein sequence ID" value="GAP40521.1"/>
    <property type="molecule type" value="Genomic_DNA"/>
</dbReference>
<gene>
    <name evidence="1" type="ORF">ATC1_13497</name>
</gene>
<reference evidence="1" key="1">
    <citation type="journal article" date="2015" name="Genome Announc.">
        <title>Draft Genome Sequence of Anaerolineae Strain TC1, a Novel Isolate from a Methanogenic Wastewater Treatment System.</title>
        <authorList>
            <person name="Matsuura N."/>
            <person name="Tourlousse D.M."/>
            <person name="Sun L."/>
            <person name="Toyonaga M."/>
            <person name="Kuroda K."/>
            <person name="Ohashi A."/>
            <person name="Cruz R."/>
            <person name="Yamaguchi T."/>
            <person name="Sekiguchi Y."/>
        </authorList>
    </citation>
    <scope>NUCLEOTIDE SEQUENCE [LARGE SCALE GENOMIC DNA]</scope>
    <source>
        <strain evidence="1">TC1</strain>
    </source>
</reference>
<sequence>MVLRLAYNHHNRKENPSIFRDAVIMLKNGLVYTDGVQLK</sequence>
<dbReference type="Proteomes" id="UP000053370">
    <property type="component" value="Unassembled WGS sequence"/>
</dbReference>
<accession>A0A0S7BUQ0</accession>
<dbReference type="STRING" id="1678840.ATC1_13497"/>
<protein>
    <submittedName>
        <fullName evidence="1">Uncharacterized protein</fullName>
    </submittedName>
</protein>